<feature type="active site" description="Proton acceptor" evidence="7">
    <location>
        <position position="141"/>
    </location>
</feature>
<feature type="binding site" evidence="7">
    <location>
        <begin position="9"/>
        <end position="11"/>
    </location>
    <ligand>
        <name>substrate</name>
    </ligand>
</feature>
<dbReference type="RefSeq" id="WP_054838320.1">
    <property type="nucleotide sequence ID" value="NZ_BBBY01000007.1"/>
</dbReference>
<evidence type="ECO:0000256" key="5">
    <source>
        <dbReference type="ARBA" id="ARBA00023235"/>
    </source>
</evidence>
<dbReference type="PROSITE" id="PS51440">
    <property type="entry name" value="TIM_2"/>
    <property type="match status" value="1"/>
</dbReference>
<comment type="similarity">
    <text evidence="7 8">Belongs to the triosephosphate isomerase family.</text>
</comment>
<name>A0A6A9QP35_SULME</name>
<comment type="pathway">
    <text evidence="7 8">Carbohydrate degradation; glycolysis; D-glyceraldehyde 3-phosphate from glycerone phosphate: step 1/1.</text>
</comment>
<evidence type="ECO:0000256" key="4">
    <source>
        <dbReference type="ARBA" id="ARBA00023152"/>
    </source>
</evidence>
<keyword evidence="2 7" id="KW-0312">Gluconeogenesis</keyword>
<dbReference type="SUPFAM" id="SSF51351">
    <property type="entry name" value="Triosephosphate isomerase (TIM)"/>
    <property type="match status" value="1"/>
</dbReference>
<dbReference type="GO" id="GO:0005829">
    <property type="term" value="C:cytosol"/>
    <property type="evidence" value="ECO:0007669"/>
    <property type="project" value="TreeGrafter"/>
</dbReference>
<dbReference type="UniPathway" id="UPA00109">
    <property type="reaction ID" value="UER00189"/>
</dbReference>
<dbReference type="NCBIfam" id="NF003302">
    <property type="entry name" value="PRK04302.1"/>
    <property type="match status" value="1"/>
</dbReference>
<dbReference type="NCBIfam" id="TIGR00419">
    <property type="entry name" value="tim"/>
    <property type="match status" value="1"/>
</dbReference>
<organism evidence="9 10">
    <name type="scientific">Sulfuracidifex metallicus DSM 6482 = JCM 9184</name>
    <dbReference type="NCBI Taxonomy" id="523847"/>
    <lineage>
        <taxon>Archaea</taxon>
        <taxon>Thermoproteota</taxon>
        <taxon>Thermoprotei</taxon>
        <taxon>Sulfolobales</taxon>
        <taxon>Sulfolobaceae</taxon>
        <taxon>Sulfuracidifex</taxon>
    </lineage>
</organism>
<dbReference type="GO" id="GO:0006094">
    <property type="term" value="P:gluconeogenesis"/>
    <property type="evidence" value="ECO:0007669"/>
    <property type="project" value="UniProtKB-UniRule"/>
</dbReference>
<evidence type="ECO:0000256" key="6">
    <source>
        <dbReference type="ARBA" id="ARBA00044762"/>
    </source>
</evidence>
<dbReference type="InterPro" id="IPR035990">
    <property type="entry name" value="TIM_sf"/>
</dbReference>
<feature type="binding site" evidence="7">
    <location>
        <position position="146"/>
    </location>
    <ligand>
        <name>substrate</name>
    </ligand>
</feature>
<dbReference type="AlphaFoldDB" id="A0A6A9QP35"/>
<keyword evidence="3 7" id="KW-0963">Cytoplasm</keyword>
<dbReference type="EMBL" id="WGGD01000005">
    <property type="protein sequence ID" value="MUN29498.1"/>
    <property type="molecule type" value="Genomic_DNA"/>
</dbReference>
<evidence type="ECO:0000313" key="10">
    <source>
        <dbReference type="Proteomes" id="UP000470772"/>
    </source>
</evidence>
<dbReference type="InterPro" id="IPR013785">
    <property type="entry name" value="Aldolase_TIM"/>
</dbReference>
<gene>
    <name evidence="7 9" type="primary">tpiA</name>
    <name evidence="9" type="ORF">GC250_08615</name>
</gene>
<evidence type="ECO:0000256" key="2">
    <source>
        <dbReference type="ARBA" id="ARBA00022432"/>
    </source>
</evidence>
<comment type="subunit">
    <text evidence="6 7">Homotetramer; dimer of dimers.</text>
</comment>
<accession>A0A6A9QP35</accession>
<dbReference type="Gene3D" id="3.20.20.70">
    <property type="entry name" value="Aldolase class I"/>
    <property type="match status" value="1"/>
</dbReference>
<feature type="active site" description="Electrophile" evidence="7">
    <location>
        <position position="93"/>
    </location>
</feature>
<dbReference type="GO" id="GO:0004807">
    <property type="term" value="F:triose-phosphate isomerase activity"/>
    <property type="evidence" value="ECO:0007669"/>
    <property type="project" value="UniProtKB-UniRule"/>
</dbReference>
<feature type="binding site" evidence="7">
    <location>
        <begin position="201"/>
        <end position="202"/>
    </location>
    <ligand>
        <name>substrate</name>
    </ligand>
</feature>
<dbReference type="Proteomes" id="UP000470772">
    <property type="component" value="Unassembled WGS sequence"/>
</dbReference>
<dbReference type="GO" id="GO:0006096">
    <property type="term" value="P:glycolytic process"/>
    <property type="evidence" value="ECO:0007669"/>
    <property type="project" value="UniProtKB-UniRule"/>
</dbReference>
<evidence type="ECO:0000256" key="7">
    <source>
        <dbReference type="HAMAP-Rule" id="MF_00147"/>
    </source>
</evidence>
<reference evidence="9 10" key="1">
    <citation type="submission" date="2019-10" db="EMBL/GenBank/DDBJ databases">
        <title>Sequencing and Assembly of Multiple Reported Metal-Biooxidizing Members of the Extremely Thermoacidophilic Archaeal Family Sulfolobaceae.</title>
        <authorList>
            <person name="Counts J.A."/>
            <person name="Kelly R.M."/>
        </authorList>
    </citation>
    <scope>NUCLEOTIDE SEQUENCE [LARGE SCALE GENOMIC DNA]</scope>
    <source>
        <strain evidence="9 10">DSM 6482</strain>
    </source>
</reference>
<dbReference type="FunFam" id="3.20.20.70:FF:000223">
    <property type="entry name" value="Triosephosphate isomerase"/>
    <property type="match status" value="1"/>
</dbReference>
<dbReference type="InterPro" id="IPR000652">
    <property type="entry name" value="Triosephosphate_isomerase"/>
</dbReference>
<keyword evidence="5 7" id="KW-0413">Isomerase</keyword>
<comment type="function">
    <text evidence="7">Involved in the gluconeogenesis. Catalyzes stereospecifically the conversion of dihydroxyacetone phosphate (DHAP) to D-glyceraldehyde-3-phosphate (G3P).</text>
</comment>
<comment type="catalytic activity">
    <reaction evidence="7 8">
        <text>D-glyceraldehyde 3-phosphate = dihydroxyacetone phosphate</text>
        <dbReference type="Rhea" id="RHEA:18585"/>
        <dbReference type="ChEBI" id="CHEBI:57642"/>
        <dbReference type="ChEBI" id="CHEBI:59776"/>
        <dbReference type="EC" id="5.3.1.1"/>
    </reaction>
</comment>
<dbReference type="CDD" id="cd00311">
    <property type="entry name" value="TIM"/>
    <property type="match status" value="1"/>
</dbReference>
<evidence type="ECO:0000313" key="9">
    <source>
        <dbReference type="EMBL" id="MUN29498.1"/>
    </source>
</evidence>
<protein>
    <recommendedName>
        <fullName evidence="1 7">Triosephosphate isomerase</fullName>
        <shortName evidence="7">TIM</shortName>
        <shortName evidence="7">TPI</shortName>
        <ecNumber evidence="7 8">5.3.1.1</ecNumber>
    </recommendedName>
    <alternativeName>
        <fullName evidence="7">Triose-phosphate isomerase</fullName>
    </alternativeName>
</protein>
<dbReference type="Pfam" id="PF00121">
    <property type="entry name" value="TIM"/>
    <property type="match status" value="1"/>
</dbReference>
<dbReference type="PANTHER" id="PTHR21139">
    <property type="entry name" value="TRIOSEPHOSPHATE ISOMERASE"/>
    <property type="match status" value="1"/>
</dbReference>
<comment type="pathway">
    <text evidence="7 8">Carbohydrate biosynthesis; gluconeogenesis.</text>
</comment>
<dbReference type="InterPro" id="IPR022891">
    <property type="entry name" value="Triosephosphate_isomerase_arc"/>
</dbReference>
<feature type="binding site" evidence="7">
    <location>
        <position position="180"/>
    </location>
    <ligand>
        <name>substrate</name>
    </ligand>
</feature>
<dbReference type="HAMAP" id="MF_00147_A">
    <property type="entry name" value="TIM_A"/>
    <property type="match status" value="1"/>
</dbReference>
<dbReference type="PANTHER" id="PTHR21139:SF42">
    <property type="entry name" value="TRIOSEPHOSPHATE ISOMERASE"/>
    <property type="match status" value="1"/>
</dbReference>
<comment type="subcellular location">
    <subcellularLocation>
        <location evidence="7 8">Cytoplasm</location>
    </subcellularLocation>
</comment>
<evidence type="ECO:0000256" key="3">
    <source>
        <dbReference type="ARBA" id="ARBA00022490"/>
    </source>
</evidence>
<evidence type="ECO:0000256" key="8">
    <source>
        <dbReference type="RuleBase" id="RU363013"/>
    </source>
</evidence>
<dbReference type="GO" id="GO:0046166">
    <property type="term" value="P:glyceraldehyde-3-phosphate biosynthetic process"/>
    <property type="evidence" value="ECO:0007669"/>
    <property type="project" value="TreeGrafter"/>
</dbReference>
<proteinExistence type="inferred from homology"/>
<dbReference type="GO" id="GO:0019563">
    <property type="term" value="P:glycerol catabolic process"/>
    <property type="evidence" value="ECO:0007669"/>
    <property type="project" value="TreeGrafter"/>
</dbReference>
<dbReference type="EC" id="5.3.1.1" evidence="7 8"/>
<comment type="caution">
    <text evidence="9">The sequence shown here is derived from an EMBL/GenBank/DDBJ whole genome shotgun (WGS) entry which is preliminary data.</text>
</comment>
<sequence length="224" mass="23999">MKKPVILINFKAYDTSFGKKGIDIAKKIEKISLEYSTEIIISVPPTEIYRISNEVSIPVYAEHVDANPLGAHTGSVTPEMVKDAGAEGTLINHSERRIRIDEIAEILSRARKLNLDTVVCVDRNELVKAIGTLEPTSILIEPPELIGSGISVSKARPEVITNAVEQVKEFPKVLLIAGAGITNGEDVSTALKLGAAGIGVASAVMKAKEPCKVVEEFVKSSLGN</sequence>
<keyword evidence="10" id="KW-1185">Reference proteome</keyword>
<evidence type="ECO:0000256" key="1">
    <source>
        <dbReference type="ARBA" id="ARBA00019397"/>
    </source>
</evidence>
<dbReference type="OrthoDB" id="9465at2157"/>
<dbReference type="UniPathway" id="UPA00138"/>
<keyword evidence="4 7" id="KW-0324">Glycolysis</keyword>